<accession>A0A448YV57</accession>
<dbReference type="EMBL" id="CAACVS010000005">
    <property type="protein sequence ID" value="VEU33664.1"/>
    <property type="molecule type" value="Genomic_DNA"/>
</dbReference>
<feature type="region of interest" description="Disordered" evidence="1">
    <location>
        <begin position="149"/>
        <end position="172"/>
    </location>
</feature>
<feature type="compositionally biased region" description="Basic and acidic residues" evidence="1">
    <location>
        <begin position="230"/>
        <end position="241"/>
    </location>
</feature>
<gene>
    <name evidence="2" type="ORF">PSNMU_V1.4_AUG-EV-PASAV3_0003530</name>
</gene>
<evidence type="ECO:0000256" key="1">
    <source>
        <dbReference type="SAM" id="MobiDB-lite"/>
    </source>
</evidence>
<sequence>MTAVCKVCGTIKMAMILRFVWMVCVCACYLLAFSLIGCQPEAVFSESLRRCRKSSQKVFGSGGGLREKKMVQKMRVRVCRTCLSDRLVRGTPPWVPVGINPIRSDLGAAAKGIVPAAGRGRRAGSGDRGLGREKAVSAQLGAAAKGIVRAAGRGRRRSRHADGGGALPAAVAAGGLPGTAEARRVHHKGDGAGLGDRPGVGLGVAGGSRGQGRGGRGGEGGEDQEGAEANQERRNASSSVCKEERAVIFTAYKKALTGA</sequence>
<name>A0A448YV57_9STRA</name>
<evidence type="ECO:0000313" key="2">
    <source>
        <dbReference type="EMBL" id="VEU33664.1"/>
    </source>
</evidence>
<organism evidence="2 3">
    <name type="scientific">Pseudo-nitzschia multistriata</name>
    <dbReference type="NCBI Taxonomy" id="183589"/>
    <lineage>
        <taxon>Eukaryota</taxon>
        <taxon>Sar</taxon>
        <taxon>Stramenopiles</taxon>
        <taxon>Ochrophyta</taxon>
        <taxon>Bacillariophyta</taxon>
        <taxon>Bacillariophyceae</taxon>
        <taxon>Bacillariophycidae</taxon>
        <taxon>Bacillariales</taxon>
        <taxon>Bacillariaceae</taxon>
        <taxon>Pseudo-nitzschia</taxon>
    </lineage>
</organism>
<dbReference type="Proteomes" id="UP000291116">
    <property type="component" value="Unassembled WGS sequence"/>
</dbReference>
<feature type="region of interest" description="Disordered" evidence="1">
    <location>
        <begin position="187"/>
        <end position="241"/>
    </location>
</feature>
<feature type="compositionally biased region" description="Gly residues" evidence="1">
    <location>
        <begin position="191"/>
        <end position="218"/>
    </location>
</feature>
<dbReference type="AlphaFoldDB" id="A0A448YV57"/>
<reference evidence="2 3" key="1">
    <citation type="submission" date="2019-01" db="EMBL/GenBank/DDBJ databases">
        <authorList>
            <person name="Ferrante I. M."/>
        </authorList>
    </citation>
    <scope>NUCLEOTIDE SEQUENCE [LARGE SCALE GENOMIC DNA]</scope>
    <source>
        <strain evidence="2 3">B856</strain>
    </source>
</reference>
<proteinExistence type="predicted"/>
<protein>
    <submittedName>
        <fullName evidence="2">Uncharacterized protein</fullName>
    </submittedName>
</protein>
<evidence type="ECO:0000313" key="3">
    <source>
        <dbReference type="Proteomes" id="UP000291116"/>
    </source>
</evidence>
<keyword evidence="3" id="KW-1185">Reference proteome</keyword>